<dbReference type="KEGG" id="psoj:PHYSODRAFT_488820"/>
<dbReference type="Proteomes" id="UP000002640">
    <property type="component" value="Unassembled WGS sequence"/>
</dbReference>
<gene>
    <name evidence="1" type="ORF">PHYSODRAFT_488820</name>
</gene>
<accession>G4ZC53</accession>
<evidence type="ECO:0008006" key="3">
    <source>
        <dbReference type="Google" id="ProtNLM"/>
    </source>
</evidence>
<evidence type="ECO:0000313" key="1">
    <source>
        <dbReference type="EMBL" id="EGZ21334.1"/>
    </source>
</evidence>
<name>G4ZC53_PHYSP</name>
<keyword evidence="2" id="KW-1185">Reference proteome</keyword>
<dbReference type="RefSeq" id="XP_009524051.1">
    <property type="nucleotide sequence ID" value="XM_009525756.1"/>
</dbReference>
<proteinExistence type="predicted"/>
<sequence>GDTEATQTNARKVIPVLPDAKVLMCFFHVLYNVRKRIHHFSREGRQLIMSSATDMHFCEITNE</sequence>
<dbReference type="GeneID" id="20656340"/>
<dbReference type="AlphaFoldDB" id="G4ZC53"/>
<organism evidence="1 2">
    <name type="scientific">Phytophthora sojae (strain P6497)</name>
    <name type="common">Soybean stem and root rot agent</name>
    <name type="synonym">Phytophthora megasperma f. sp. glycines</name>
    <dbReference type="NCBI Taxonomy" id="1094619"/>
    <lineage>
        <taxon>Eukaryota</taxon>
        <taxon>Sar</taxon>
        <taxon>Stramenopiles</taxon>
        <taxon>Oomycota</taxon>
        <taxon>Peronosporomycetes</taxon>
        <taxon>Peronosporales</taxon>
        <taxon>Peronosporaceae</taxon>
        <taxon>Phytophthora</taxon>
    </lineage>
</organism>
<dbReference type="EMBL" id="JH159153">
    <property type="protein sequence ID" value="EGZ21334.1"/>
    <property type="molecule type" value="Genomic_DNA"/>
</dbReference>
<dbReference type="InParanoid" id="G4ZC53"/>
<feature type="non-terminal residue" evidence="1">
    <location>
        <position position="1"/>
    </location>
</feature>
<evidence type="ECO:0000313" key="2">
    <source>
        <dbReference type="Proteomes" id="UP000002640"/>
    </source>
</evidence>
<reference evidence="1 2" key="1">
    <citation type="journal article" date="2006" name="Science">
        <title>Phytophthora genome sequences uncover evolutionary origins and mechanisms of pathogenesis.</title>
        <authorList>
            <person name="Tyler B.M."/>
            <person name="Tripathy S."/>
            <person name="Zhang X."/>
            <person name="Dehal P."/>
            <person name="Jiang R.H."/>
            <person name="Aerts A."/>
            <person name="Arredondo F.D."/>
            <person name="Baxter L."/>
            <person name="Bensasson D."/>
            <person name="Beynon J.L."/>
            <person name="Chapman J."/>
            <person name="Damasceno C.M."/>
            <person name="Dorrance A.E."/>
            <person name="Dou D."/>
            <person name="Dickerman A.W."/>
            <person name="Dubchak I.L."/>
            <person name="Garbelotto M."/>
            <person name="Gijzen M."/>
            <person name="Gordon S.G."/>
            <person name="Govers F."/>
            <person name="Grunwald N.J."/>
            <person name="Huang W."/>
            <person name="Ivors K.L."/>
            <person name="Jones R.W."/>
            <person name="Kamoun S."/>
            <person name="Krampis K."/>
            <person name="Lamour K.H."/>
            <person name="Lee M.K."/>
            <person name="McDonald W.H."/>
            <person name="Medina M."/>
            <person name="Meijer H.J."/>
            <person name="Nordberg E.K."/>
            <person name="Maclean D.J."/>
            <person name="Ospina-Giraldo M.D."/>
            <person name="Morris P.F."/>
            <person name="Phuntumart V."/>
            <person name="Putnam N.H."/>
            <person name="Rash S."/>
            <person name="Rose J.K."/>
            <person name="Sakihama Y."/>
            <person name="Salamov A.A."/>
            <person name="Savidor A."/>
            <person name="Scheuring C.F."/>
            <person name="Smith B.M."/>
            <person name="Sobral B.W."/>
            <person name="Terry A."/>
            <person name="Torto-Alalibo T.A."/>
            <person name="Win J."/>
            <person name="Xu Z."/>
            <person name="Zhang H."/>
            <person name="Grigoriev I.V."/>
            <person name="Rokhsar D.S."/>
            <person name="Boore J.L."/>
        </authorList>
    </citation>
    <scope>NUCLEOTIDE SEQUENCE [LARGE SCALE GENOMIC DNA]</scope>
    <source>
        <strain evidence="1 2">P6497</strain>
    </source>
</reference>
<protein>
    <recommendedName>
        <fullName evidence="3">MULE transposase domain-containing protein</fullName>
    </recommendedName>
</protein>